<evidence type="ECO:0000313" key="2">
    <source>
        <dbReference type="Proteomes" id="UP000739180"/>
    </source>
</evidence>
<reference evidence="1 2" key="1">
    <citation type="submission" date="2019-05" db="EMBL/GenBank/DDBJ databases">
        <title>Genome of Alcanivorax gelatiniphagus, an oil degrading marine bacteria.</title>
        <authorList>
            <person name="Kwon K.K."/>
        </authorList>
    </citation>
    <scope>NUCLEOTIDE SEQUENCE [LARGE SCALE GENOMIC DNA]</scope>
    <source>
        <strain evidence="1 2">MEBiC 08158</strain>
    </source>
</reference>
<dbReference type="EMBL" id="VCQT01000020">
    <property type="protein sequence ID" value="TMW13935.1"/>
    <property type="molecule type" value="Genomic_DNA"/>
</dbReference>
<evidence type="ECO:0000313" key="1">
    <source>
        <dbReference type="EMBL" id="TMW13935.1"/>
    </source>
</evidence>
<keyword evidence="2" id="KW-1185">Reference proteome</keyword>
<name>A0ABY2XPU6_9GAMM</name>
<accession>A0ABY2XPU6</accession>
<dbReference type="Proteomes" id="UP000739180">
    <property type="component" value="Unassembled WGS sequence"/>
</dbReference>
<protein>
    <submittedName>
        <fullName evidence="1">Type II and III secretion system protein</fullName>
    </submittedName>
</protein>
<dbReference type="RefSeq" id="WP_138771512.1">
    <property type="nucleotide sequence ID" value="NZ_JBHSSX010000006.1"/>
</dbReference>
<proteinExistence type="predicted"/>
<comment type="caution">
    <text evidence="1">The sequence shown here is derived from an EMBL/GenBank/DDBJ whole genome shotgun (WGS) entry which is preliminary data.</text>
</comment>
<gene>
    <name evidence="1" type="ORF">FGS76_04885</name>
</gene>
<organism evidence="1 2">
    <name type="scientific">Alloalcanivorax gelatiniphagus</name>
    <dbReference type="NCBI Taxonomy" id="1194167"/>
    <lineage>
        <taxon>Bacteria</taxon>
        <taxon>Pseudomonadati</taxon>
        <taxon>Pseudomonadota</taxon>
        <taxon>Gammaproteobacteria</taxon>
        <taxon>Oceanospirillales</taxon>
        <taxon>Alcanivoracaceae</taxon>
        <taxon>Alloalcanivorax</taxon>
    </lineage>
</organism>
<sequence length="254" mass="26794">MSRVFQGRSRRTLATLLPALLLLVLLPLIGRADALSLHIIQRADAQALVPVIRPLLPEGGYVNAYQGKLIIRTTSANFDEILGALGDMPEAPRTVSVHLRRRADGDAEGGGVRIGTGGVGLGAGSISTRRQDDYRINTLSGHAATIGQGTLVAITGTQYPALMSLKQGIQVLPMLTGDGRVRLDISQRFDRPTGGGTATIQEAATTLMMVPGQWQPLGAITVTENSAARGLGGGARHSERLALPLEVKVEVEGR</sequence>